<evidence type="ECO:0000256" key="2">
    <source>
        <dbReference type="ARBA" id="ARBA00023015"/>
    </source>
</evidence>
<gene>
    <name evidence="6" type="ORF">VFH_I371120</name>
</gene>
<evidence type="ECO:0000256" key="1">
    <source>
        <dbReference type="ARBA" id="ARBA00004123"/>
    </source>
</evidence>
<evidence type="ECO:0000313" key="7">
    <source>
        <dbReference type="Proteomes" id="UP001157006"/>
    </source>
</evidence>
<reference evidence="6 7" key="1">
    <citation type="submission" date="2023-01" db="EMBL/GenBank/DDBJ databases">
        <authorList>
            <person name="Kreplak J."/>
        </authorList>
    </citation>
    <scope>NUCLEOTIDE SEQUENCE [LARGE SCALE GENOMIC DNA]</scope>
</reference>
<organism evidence="6 7">
    <name type="scientific">Vicia faba</name>
    <name type="common">Broad bean</name>
    <name type="synonym">Faba vulgaris</name>
    <dbReference type="NCBI Taxonomy" id="3906"/>
    <lineage>
        <taxon>Eukaryota</taxon>
        <taxon>Viridiplantae</taxon>
        <taxon>Streptophyta</taxon>
        <taxon>Embryophyta</taxon>
        <taxon>Tracheophyta</taxon>
        <taxon>Spermatophyta</taxon>
        <taxon>Magnoliopsida</taxon>
        <taxon>eudicotyledons</taxon>
        <taxon>Gunneridae</taxon>
        <taxon>Pentapetalae</taxon>
        <taxon>rosids</taxon>
        <taxon>fabids</taxon>
        <taxon>Fabales</taxon>
        <taxon>Fabaceae</taxon>
        <taxon>Papilionoideae</taxon>
        <taxon>50 kb inversion clade</taxon>
        <taxon>NPAAA clade</taxon>
        <taxon>Hologalegina</taxon>
        <taxon>IRL clade</taxon>
        <taxon>Fabeae</taxon>
        <taxon>Vicia</taxon>
    </lineage>
</organism>
<evidence type="ECO:0000256" key="3">
    <source>
        <dbReference type="ARBA" id="ARBA00023163"/>
    </source>
</evidence>
<comment type="caution">
    <text evidence="5">Lacks conserved residue(s) required for the propagation of feature annotation.</text>
</comment>
<sequence length="402" mass="45748">MGIIFKNTDICRFKLSRNAKFEYLRERIQTRMRSGAVSQIIYRNAVNFSVNQVKYVPLKIRDDDDVETMFYNHELSGLHAIDLYIKFQLSQQSQISQVANTNEAEPVSIIPKEAVIEDDEEEETESQDDDFFTTLFEDGGRDEADAINETGQHIPLENVYCPPTHMTTLGTTGDESSFEWPQNPRLPLEDDIAVGNQFKNKSDCVFAISMYHMKHVVDFRVTWMQWSTLMQALASRLLFVSPGSVLRRRITSIISDSLADLDASMLELRSPETESAVVTSVSELHKLNARPGALEKVFSLISQIRPEIVTVVEQEANHNELAFLERIRLCRRFTSGRKSSTWRRVNFAVNGVCKQDWGSVKQLSLAHPSLLPPPSIVLNTSVEVLIILEIWQRSFRCGVSTL</sequence>
<evidence type="ECO:0000256" key="5">
    <source>
        <dbReference type="PROSITE-ProRule" id="PRU01191"/>
    </source>
</evidence>
<evidence type="ECO:0000313" key="6">
    <source>
        <dbReference type="EMBL" id="CAI8588941.1"/>
    </source>
</evidence>
<dbReference type="Pfam" id="PF03514">
    <property type="entry name" value="GRAS"/>
    <property type="match status" value="1"/>
</dbReference>
<comment type="similarity">
    <text evidence="5">Belongs to the GRAS family.</text>
</comment>
<dbReference type="AlphaFoldDB" id="A0AAV0YS48"/>
<name>A0AAV0YS48_VICFA</name>
<dbReference type="EMBL" id="OX451736">
    <property type="protein sequence ID" value="CAI8588941.1"/>
    <property type="molecule type" value="Genomic_DNA"/>
</dbReference>
<dbReference type="GO" id="GO:0005634">
    <property type="term" value="C:nucleus"/>
    <property type="evidence" value="ECO:0007669"/>
    <property type="project" value="UniProtKB-SubCell"/>
</dbReference>
<dbReference type="PANTHER" id="PTHR31636">
    <property type="entry name" value="OSJNBA0084A10.13 PROTEIN-RELATED"/>
    <property type="match status" value="1"/>
</dbReference>
<keyword evidence="7" id="KW-1185">Reference proteome</keyword>
<keyword evidence="3" id="KW-0804">Transcription</keyword>
<dbReference type="GO" id="GO:0009610">
    <property type="term" value="P:response to symbiotic fungus"/>
    <property type="evidence" value="ECO:0007669"/>
    <property type="project" value="UniProtKB-ARBA"/>
</dbReference>
<dbReference type="Proteomes" id="UP001157006">
    <property type="component" value="Chromosome 1L"/>
</dbReference>
<evidence type="ECO:0000256" key="4">
    <source>
        <dbReference type="ARBA" id="ARBA00023242"/>
    </source>
</evidence>
<accession>A0AAV0YS48</accession>
<protein>
    <submittedName>
        <fullName evidence="6">Uncharacterized protein</fullName>
    </submittedName>
</protein>
<keyword evidence="4" id="KW-0539">Nucleus</keyword>
<dbReference type="PROSITE" id="PS50985">
    <property type="entry name" value="GRAS"/>
    <property type="match status" value="1"/>
</dbReference>
<dbReference type="InterPro" id="IPR005202">
    <property type="entry name" value="TF_GRAS"/>
</dbReference>
<comment type="subcellular location">
    <subcellularLocation>
        <location evidence="1">Nucleus</location>
    </subcellularLocation>
</comment>
<proteinExistence type="inferred from homology"/>
<keyword evidence="2" id="KW-0805">Transcription regulation</keyword>